<sequence length="71" mass="7683">MERAGTNNVVNGQIGALNIPHDEERLMCLQSSDGPDPTQGATLAMMAYVYTCLEDLVPMAFVLVFVIPIEA</sequence>
<comment type="caution">
    <text evidence="2">The sequence shown here is derived from an EMBL/GenBank/DDBJ whole genome shotgun (WGS) entry which is preliminary data.</text>
</comment>
<evidence type="ECO:0000256" key="1">
    <source>
        <dbReference type="SAM" id="Phobius"/>
    </source>
</evidence>
<evidence type="ECO:0000313" key="3">
    <source>
        <dbReference type="Proteomes" id="UP001279734"/>
    </source>
</evidence>
<keyword evidence="3" id="KW-1185">Reference proteome</keyword>
<keyword evidence="1" id="KW-0812">Transmembrane</keyword>
<dbReference type="AlphaFoldDB" id="A0AAD3XTW1"/>
<evidence type="ECO:0000313" key="2">
    <source>
        <dbReference type="EMBL" id="GMH16141.1"/>
    </source>
</evidence>
<reference evidence="2" key="1">
    <citation type="submission" date="2023-05" db="EMBL/GenBank/DDBJ databases">
        <title>Nepenthes gracilis genome sequencing.</title>
        <authorList>
            <person name="Fukushima K."/>
        </authorList>
    </citation>
    <scope>NUCLEOTIDE SEQUENCE</scope>
    <source>
        <strain evidence="2">SING2019-196</strain>
    </source>
</reference>
<accession>A0AAD3XTW1</accession>
<keyword evidence="1" id="KW-0472">Membrane</keyword>
<dbReference type="EMBL" id="BSYO01000016">
    <property type="protein sequence ID" value="GMH16141.1"/>
    <property type="molecule type" value="Genomic_DNA"/>
</dbReference>
<organism evidence="2 3">
    <name type="scientific">Nepenthes gracilis</name>
    <name type="common">Slender pitcher plant</name>
    <dbReference type="NCBI Taxonomy" id="150966"/>
    <lineage>
        <taxon>Eukaryota</taxon>
        <taxon>Viridiplantae</taxon>
        <taxon>Streptophyta</taxon>
        <taxon>Embryophyta</taxon>
        <taxon>Tracheophyta</taxon>
        <taxon>Spermatophyta</taxon>
        <taxon>Magnoliopsida</taxon>
        <taxon>eudicotyledons</taxon>
        <taxon>Gunneridae</taxon>
        <taxon>Pentapetalae</taxon>
        <taxon>Caryophyllales</taxon>
        <taxon>Nepenthaceae</taxon>
        <taxon>Nepenthes</taxon>
    </lineage>
</organism>
<feature type="transmembrane region" description="Helical" evidence="1">
    <location>
        <begin position="47"/>
        <end position="69"/>
    </location>
</feature>
<dbReference type="Proteomes" id="UP001279734">
    <property type="component" value="Unassembled WGS sequence"/>
</dbReference>
<proteinExistence type="predicted"/>
<gene>
    <name evidence="2" type="ORF">Nepgr_017982</name>
</gene>
<name>A0AAD3XTW1_NEPGR</name>
<protein>
    <submittedName>
        <fullName evidence="2">Uncharacterized protein</fullName>
    </submittedName>
</protein>
<keyword evidence="1" id="KW-1133">Transmembrane helix</keyword>